<keyword evidence="1" id="KW-0472">Membrane</keyword>
<keyword evidence="3" id="KW-1185">Reference proteome</keyword>
<evidence type="ECO:0000256" key="1">
    <source>
        <dbReference type="SAM" id="Phobius"/>
    </source>
</evidence>
<protein>
    <submittedName>
        <fullName evidence="2">Uncharacterized protein</fullName>
    </submittedName>
</protein>
<name>A0A2L2BPV0_9MICO</name>
<dbReference type="EMBL" id="CP026923">
    <property type="protein sequence ID" value="AVG23689.1"/>
    <property type="molecule type" value="Genomic_DNA"/>
</dbReference>
<accession>A0A2L2BPV0</accession>
<feature type="transmembrane region" description="Helical" evidence="1">
    <location>
        <begin position="16"/>
        <end position="42"/>
    </location>
</feature>
<dbReference type="RefSeq" id="WP_158665501.1">
    <property type="nucleotide sequence ID" value="NZ_CP026923.1"/>
</dbReference>
<reference evidence="2 3" key="1">
    <citation type="submission" date="2018-02" db="EMBL/GenBank/DDBJ databases">
        <title>Complete genome of the streamlined marine actinobacterium Pontimonas salivibrio CL-TW6 adapted to coastal planktonic lifestype.</title>
        <authorList>
            <person name="Cho B.C."/>
            <person name="Hardies S.C."/>
            <person name="Jang G.I."/>
            <person name="Hwang C.Y."/>
        </authorList>
    </citation>
    <scope>NUCLEOTIDE SEQUENCE [LARGE SCALE GENOMIC DNA]</scope>
    <source>
        <strain evidence="2 3">CL-TW6</strain>
    </source>
</reference>
<keyword evidence="1" id="KW-1133">Transmembrane helix</keyword>
<organism evidence="2 3">
    <name type="scientific">Pontimonas salivibrio</name>
    <dbReference type="NCBI Taxonomy" id="1159327"/>
    <lineage>
        <taxon>Bacteria</taxon>
        <taxon>Bacillati</taxon>
        <taxon>Actinomycetota</taxon>
        <taxon>Actinomycetes</taxon>
        <taxon>Micrococcales</taxon>
        <taxon>Microbacteriaceae</taxon>
        <taxon>Pontimonas</taxon>
    </lineage>
</organism>
<dbReference type="AlphaFoldDB" id="A0A2L2BPV0"/>
<dbReference type="KEGG" id="psai:C3B54_11707"/>
<evidence type="ECO:0000313" key="2">
    <source>
        <dbReference type="EMBL" id="AVG23689.1"/>
    </source>
</evidence>
<feature type="transmembrane region" description="Helical" evidence="1">
    <location>
        <begin position="48"/>
        <end position="66"/>
    </location>
</feature>
<keyword evidence="1" id="KW-0812">Transmembrane</keyword>
<evidence type="ECO:0000313" key="3">
    <source>
        <dbReference type="Proteomes" id="UP000243077"/>
    </source>
</evidence>
<proteinExistence type="predicted"/>
<dbReference type="Proteomes" id="UP000243077">
    <property type="component" value="Chromosome"/>
</dbReference>
<gene>
    <name evidence="2" type="ORF">C3B54_11707</name>
</gene>
<sequence length="73" mass="8350">MEHPTPNTSLRRRRGFGAWLAVVGVSVVAAIVVPYTLIPLITHPLATYFFWTGFSLVITLFVFWGVRSWRDEE</sequence>